<evidence type="ECO:0000313" key="8">
    <source>
        <dbReference type="EMBL" id="TSB35140.1"/>
    </source>
</evidence>
<dbReference type="PANTHER" id="PTHR43289:SF34">
    <property type="entry name" value="SERINE_THREONINE-PROTEIN KINASE YBDM-RELATED"/>
    <property type="match status" value="1"/>
</dbReference>
<reference evidence="8 9" key="1">
    <citation type="submission" date="2019-07" db="EMBL/GenBank/DDBJ databases">
        <title>Draft genome for Streptomyces benahoarensis MZ03-48.</title>
        <authorList>
            <person name="Gonzalez-Pimentel J.L."/>
        </authorList>
    </citation>
    <scope>NUCLEOTIDE SEQUENCE [LARGE SCALE GENOMIC DNA]</scope>
    <source>
        <strain evidence="8 9">MZ03-48</strain>
    </source>
</reference>
<keyword evidence="2 5" id="KW-0547">Nucleotide-binding</keyword>
<dbReference type="InterPro" id="IPR011009">
    <property type="entry name" value="Kinase-like_dom_sf"/>
</dbReference>
<dbReference type="Proteomes" id="UP000320888">
    <property type="component" value="Unassembled WGS sequence"/>
</dbReference>
<keyword evidence="1" id="KW-0808">Transferase</keyword>
<dbReference type="GO" id="GO:0004674">
    <property type="term" value="F:protein serine/threonine kinase activity"/>
    <property type="evidence" value="ECO:0007669"/>
    <property type="project" value="TreeGrafter"/>
</dbReference>
<dbReference type="Pfam" id="PF13360">
    <property type="entry name" value="PQQ_2"/>
    <property type="match status" value="2"/>
</dbReference>
<dbReference type="InterPro" id="IPR008271">
    <property type="entry name" value="Ser/Thr_kinase_AS"/>
</dbReference>
<dbReference type="Gene3D" id="2.130.10.10">
    <property type="entry name" value="YVTN repeat-like/Quinoprotein amine dehydrogenase"/>
    <property type="match status" value="1"/>
</dbReference>
<evidence type="ECO:0000256" key="2">
    <source>
        <dbReference type="ARBA" id="ARBA00022741"/>
    </source>
</evidence>
<feature type="region of interest" description="Disordered" evidence="6">
    <location>
        <begin position="466"/>
        <end position="493"/>
    </location>
</feature>
<name>A0A553Z0Y2_9ACTN</name>
<feature type="region of interest" description="Disordered" evidence="6">
    <location>
        <begin position="295"/>
        <end position="340"/>
    </location>
</feature>
<sequence>MDPLLPDDPQALGPYRLLGRIGAGGMGRVYLARSAGGRTVAVKVVRPDLAQDTAFRGRFRQEVEIARAVSGRYTAPVVDADTDASLPWLATAFVLGPSLTEVVDEHGPLPERSVRALGAGLAAALTEIHSVGLVHRDLKPSNVLLAADGPRVIDFGIARAVDGNRMTQTGVVVGSPGYIPPEQVLGQRVGTAGDVFALGAVLTHAATGHGAYAESTPAAVLYQVVHGEPDLSGVPDALLELVASCLHRDPAQRPAPAEVLAALAPEGTGTAFANWLPGAVASTIATHAARLLDLETPGDLPQPGTGTPSPGPAAPGANPSGVAPSGATPPVAGAPQHPGAAPGFGTAPTYVLGAGQVAAPGAVGGPGASGEAGVPGEVGAGHPGTPGDGVPVPAGPGTVPQQASAGPGATAPTGPGVPAGPGGTTAPLTSGDAPAPSRRRFLGLVAGGVAGVAALGGAGVWAMSGRSGGKATDDGGGGGDTPEADGFTTPPPGTPPTVLWHRTAETDSLNSDAPLAVHNGLLLISGDPLVARRATTGAIAWSRKGITIAGAPLILADRKLFLVSTEYNGDVIGLDPDTGKEVWRSRLGGDLTVQRILAADAERLYVVASVRTEDTTQHLTAVAAISLRTGRTAWSKPRDKGTTDYDLEGTVSGDRLVYTDGRSNVTVRDNADGRQLWSRKLGDDIAWRPAVHAGRIFLGGPRLRAVHLDTGEPDWSLSSAGRLSFYQPMVVNGVVYAADHSGGVWAVDPVRGRKFWLSEDPGARRAPTEFLSVRGTLYGASYDDAGGIFALDPATGKVRWHYNDNTGSLDQWHVTAAGRRLLATHGDEIYALPAV</sequence>
<protein>
    <submittedName>
        <fullName evidence="8">PQQ-binding-like beta-propeller repeat protein</fullName>
    </submittedName>
</protein>
<dbReference type="InterPro" id="IPR018391">
    <property type="entry name" value="PQQ_b-propeller_rpt"/>
</dbReference>
<dbReference type="PROSITE" id="PS00107">
    <property type="entry name" value="PROTEIN_KINASE_ATP"/>
    <property type="match status" value="1"/>
</dbReference>
<evidence type="ECO:0000256" key="5">
    <source>
        <dbReference type="PROSITE-ProRule" id="PRU10141"/>
    </source>
</evidence>
<keyword evidence="3" id="KW-0418">Kinase</keyword>
<dbReference type="SMART" id="SM00564">
    <property type="entry name" value="PQQ"/>
    <property type="match status" value="4"/>
</dbReference>
<keyword evidence="9" id="KW-1185">Reference proteome</keyword>
<dbReference type="GO" id="GO:0005524">
    <property type="term" value="F:ATP binding"/>
    <property type="evidence" value="ECO:0007669"/>
    <property type="project" value="UniProtKB-UniRule"/>
</dbReference>
<evidence type="ECO:0000256" key="3">
    <source>
        <dbReference type="ARBA" id="ARBA00022777"/>
    </source>
</evidence>
<feature type="compositionally biased region" description="Low complexity" evidence="6">
    <location>
        <begin position="301"/>
        <end position="340"/>
    </location>
</feature>
<evidence type="ECO:0000313" key="9">
    <source>
        <dbReference type="Proteomes" id="UP000320888"/>
    </source>
</evidence>
<evidence type="ECO:0000259" key="7">
    <source>
        <dbReference type="PROSITE" id="PS50011"/>
    </source>
</evidence>
<dbReference type="AlphaFoldDB" id="A0A553Z0Y2"/>
<accession>A0A553Z0Y2</accession>
<keyword evidence="4 5" id="KW-0067">ATP-binding</keyword>
<dbReference type="Gene3D" id="2.40.128.630">
    <property type="match status" value="1"/>
</dbReference>
<evidence type="ECO:0000256" key="1">
    <source>
        <dbReference type="ARBA" id="ARBA00022679"/>
    </source>
</evidence>
<dbReference type="Gene3D" id="3.30.200.20">
    <property type="entry name" value="Phosphorylase Kinase, domain 1"/>
    <property type="match status" value="1"/>
</dbReference>
<feature type="binding site" evidence="5">
    <location>
        <position position="43"/>
    </location>
    <ligand>
        <name>ATP</name>
        <dbReference type="ChEBI" id="CHEBI:30616"/>
    </ligand>
</feature>
<dbReference type="Gene3D" id="1.10.510.10">
    <property type="entry name" value="Transferase(Phosphotransferase) domain 1"/>
    <property type="match status" value="1"/>
</dbReference>
<dbReference type="SUPFAM" id="SSF50998">
    <property type="entry name" value="Quinoprotein alcohol dehydrogenase-like"/>
    <property type="match status" value="1"/>
</dbReference>
<dbReference type="InterPro" id="IPR017441">
    <property type="entry name" value="Protein_kinase_ATP_BS"/>
</dbReference>
<dbReference type="SMART" id="SM00220">
    <property type="entry name" value="S_TKc"/>
    <property type="match status" value="1"/>
</dbReference>
<feature type="compositionally biased region" description="Low complexity" evidence="6">
    <location>
        <begin position="388"/>
        <end position="416"/>
    </location>
</feature>
<dbReference type="OrthoDB" id="3453891at2"/>
<evidence type="ECO:0000256" key="4">
    <source>
        <dbReference type="ARBA" id="ARBA00022840"/>
    </source>
</evidence>
<dbReference type="PROSITE" id="PS00108">
    <property type="entry name" value="PROTEIN_KINASE_ST"/>
    <property type="match status" value="1"/>
</dbReference>
<dbReference type="InterPro" id="IPR000719">
    <property type="entry name" value="Prot_kinase_dom"/>
</dbReference>
<feature type="domain" description="Protein kinase" evidence="7">
    <location>
        <begin position="15"/>
        <end position="276"/>
    </location>
</feature>
<dbReference type="Gene3D" id="2.40.10.480">
    <property type="match status" value="1"/>
</dbReference>
<gene>
    <name evidence="8" type="ORF">FNZ23_21585</name>
</gene>
<dbReference type="EMBL" id="VKLS01000327">
    <property type="protein sequence ID" value="TSB35140.1"/>
    <property type="molecule type" value="Genomic_DNA"/>
</dbReference>
<proteinExistence type="predicted"/>
<dbReference type="CDD" id="cd14014">
    <property type="entry name" value="STKc_PknB_like"/>
    <property type="match status" value="1"/>
</dbReference>
<comment type="caution">
    <text evidence="8">The sequence shown here is derived from an EMBL/GenBank/DDBJ whole genome shotgun (WGS) entry which is preliminary data.</text>
</comment>
<feature type="region of interest" description="Disordered" evidence="6">
    <location>
        <begin position="363"/>
        <end position="435"/>
    </location>
</feature>
<feature type="compositionally biased region" description="Gly residues" evidence="6">
    <location>
        <begin position="376"/>
        <end position="387"/>
    </location>
</feature>
<dbReference type="Pfam" id="PF00069">
    <property type="entry name" value="Pkinase"/>
    <property type="match status" value="1"/>
</dbReference>
<dbReference type="InterPro" id="IPR002372">
    <property type="entry name" value="PQQ_rpt_dom"/>
</dbReference>
<dbReference type="PROSITE" id="PS50011">
    <property type="entry name" value="PROTEIN_KINASE_DOM"/>
    <property type="match status" value="1"/>
</dbReference>
<dbReference type="SUPFAM" id="SSF56112">
    <property type="entry name" value="Protein kinase-like (PK-like)"/>
    <property type="match status" value="1"/>
</dbReference>
<dbReference type="PANTHER" id="PTHR43289">
    <property type="entry name" value="MITOGEN-ACTIVATED PROTEIN KINASE KINASE KINASE 20-RELATED"/>
    <property type="match status" value="1"/>
</dbReference>
<dbReference type="InterPro" id="IPR011047">
    <property type="entry name" value="Quinoprotein_ADH-like_sf"/>
</dbReference>
<evidence type="ECO:0000256" key="6">
    <source>
        <dbReference type="SAM" id="MobiDB-lite"/>
    </source>
</evidence>
<organism evidence="8 9">
    <name type="scientific">Streptomyces benahoarensis</name>
    <dbReference type="NCBI Taxonomy" id="2595054"/>
    <lineage>
        <taxon>Bacteria</taxon>
        <taxon>Bacillati</taxon>
        <taxon>Actinomycetota</taxon>
        <taxon>Actinomycetes</taxon>
        <taxon>Kitasatosporales</taxon>
        <taxon>Streptomycetaceae</taxon>
        <taxon>Streptomyces</taxon>
    </lineage>
</organism>
<dbReference type="InterPro" id="IPR015943">
    <property type="entry name" value="WD40/YVTN_repeat-like_dom_sf"/>
</dbReference>
<dbReference type="RefSeq" id="WP_143942568.1">
    <property type="nucleotide sequence ID" value="NZ_VKLS01000327.1"/>
</dbReference>